<keyword evidence="4" id="KW-0418">Kinase</keyword>
<keyword evidence="8" id="KW-1185">Reference proteome</keyword>
<dbReference type="AlphaFoldDB" id="A0AAD9UHS6"/>
<keyword evidence="4" id="KW-0808">Transferase</keyword>
<comment type="similarity">
    <text evidence="4">Belongs to the protein kinase superfamily.</text>
</comment>
<dbReference type="InterPro" id="IPR011009">
    <property type="entry name" value="Kinase-like_dom_sf"/>
</dbReference>
<protein>
    <recommendedName>
        <fullName evidence="6">Protein kinase domain-containing protein</fullName>
    </recommendedName>
</protein>
<dbReference type="PROSITE" id="PS00107">
    <property type="entry name" value="PROTEIN_KINASE_ATP"/>
    <property type="match status" value="1"/>
</dbReference>
<dbReference type="PANTHER" id="PTHR24359">
    <property type="entry name" value="SERINE/THREONINE-PROTEIN KINASE SBK1"/>
    <property type="match status" value="1"/>
</dbReference>
<dbReference type="GO" id="GO:0004674">
    <property type="term" value="F:protein serine/threonine kinase activity"/>
    <property type="evidence" value="ECO:0007669"/>
    <property type="project" value="UniProtKB-KW"/>
</dbReference>
<proteinExistence type="inferred from homology"/>
<feature type="region of interest" description="Disordered" evidence="5">
    <location>
        <begin position="1"/>
        <end position="43"/>
    </location>
</feature>
<gene>
    <name evidence="7" type="ORF">NP493_99g03039</name>
</gene>
<evidence type="ECO:0000256" key="3">
    <source>
        <dbReference type="PROSITE-ProRule" id="PRU10141"/>
    </source>
</evidence>
<evidence type="ECO:0000313" key="7">
    <source>
        <dbReference type="EMBL" id="KAK2189702.1"/>
    </source>
</evidence>
<accession>A0AAD9UHS6</accession>
<dbReference type="GO" id="GO:0005524">
    <property type="term" value="F:ATP binding"/>
    <property type="evidence" value="ECO:0007669"/>
    <property type="project" value="UniProtKB-UniRule"/>
</dbReference>
<organism evidence="7 8">
    <name type="scientific">Ridgeia piscesae</name>
    <name type="common">Tubeworm</name>
    <dbReference type="NCBI Taxonomy" id="27915"/>
    <lineage>
        <taxon>Eukaryota</taxon>
        <taxon>Metazoa</taxon>
        <taxon>Spiralia</taxon>
        <taxon>Lophotrochozoa</taxon>
        <taxon>Annelida</taxon>
        <taxon>Polychaeta</taxon>
        <taxon>Sedentaria</taxon>
        <taxon>Canalipalpata</taxon>
        <taxon>Sabellida</taxon>
        <taxon>Siboglinidae</taxon>
        <taxon>Ridgeia</taxon>
    </lineage>
</organism>
<evidence type="ECO:0000256" key="2">
    <source>
        <dbReference type="ARBA" id="ARBA00022840"/>
    </source>
</evidence>
<sequence>MRPPPTPLKTGETSGSPEGERKMRGSGRTGTCGLTADCSPRSSVSNSLDQQELADNYSILRQLGSGTYGRVVLARCHRTGVEVALKVLPKASTKLKDFLREFNLSYYLSPHSAIINTYDVAFETLTSYVFAQEQAPLGDLFEAITPQSGLTESAAKAALAQVASALEFMHSKGLVHRDVKPENILVFDDACERVKLMDFGMTKKTGTMVRKVSTGIPYTPPEVCSALKGEQYAVDTAADVWGFAVLIFCALTGNFPWELAHQSDTFYGEFSAWQRRKALRMPSQWKMFTSRLMRLFRRMLEPRPERRCSIKELCKYTDDAWLLPRKDSPSTEDTPPRRVDPHDDLDSLLRKHGIETEVSPHWRERRISEWILAM</sequence>
<dbReference type="Proteomes" id="UP001209878">
    <property type="component" value="Unassembled WGS sequence"/>
</dbReference>
<dbReference type="SMART" id="SM00220">
    <property type="entry name" value="S_TKc"/>
    <property type="match status" value="1"/>
</dbReference>
<name>A0AAD9UHS6_RIDPI</name>
<dbReference type="PROSITE" id="PS50011">
    <property type="entry name" value="PROTEIN_KINASE_DOM"/>
    <property type="match status" value="1"/>
</dbReference>
<feature type="binding site" evidence="3">
    <location>
        <position position="86"/>
    </location>
    <ligand>
        <name>ATP</name>
        <dbReference type="ChEBI" id="CHEBI:30616"/>
    </ligand>
</feature>
<evidence type="ECO:0000259" key="6">
    <source>
        <dbReference type="PROSITE" id="PS50011"/>
    </source>
</evidence>
<dbReference type="Pfam" id="PF00069">
    <property type="entry name" value="Pkinase"/>
    <property type="match status" value="1"/>
</dbReference>
<evidence type="ECO:0000256" key="5">
    <source>
        <dbReference type="SAM" id="MobiDB-lite"/>
    </source>
</evidence>
<keyword evidence="4" id="KW-0723">Serine/threonine-protein kinase</keyword>
<evidence type="ECO:0000313" key="8">
    <source>
        <dbReference type="Proteomes" id="UP001209878"/>
    </source>
</evidence>
<feature type="domain" description="Protein kinase" evidence="6">
    <location>
        <begin position="57"/>
        <end position="322"/>
    </location>
</feature>
<dbReference type="InterPro" id="IPR000719">
    <property type="entry name" value="Prot_kinase_dom"/>
</dbReference>
<dbReference type="InterPro" id="IPR017441">
    <property type="entry name" value="Protein_kinase_ATP_BS"/>
</dbReference>
<dbReference type="PROSITE" id="PS00108">
    <property type="entry name" value="PROTEIN_KINASE_ST"/>
    <property type="match status" value="1"/>
</dbReference>
<keyword evidence="2 3" id="KW-0067">ATP-binding</keyword>
<keyword evidence="1 3" id="KW-0547">Nucleotide-binding</keyword>
<dbReference type="PANTHER" id="PTHR24359:SF1">
    <property type="entry name" value="INHIBITOR OF NUCLEAR FACTOR KAPPA-B KINASE EPSILON SUBUNIT HOMOLOG 1-RELATED"/>
    <property type="match status" value="1"/>
</dbReference>
<comment type="caution">
    <text evidence="7">The sequence shown here is derived from an EMBL/GenBank/DDBJ whole genome shotgun (WGS) entry which is preliminary data.</text>
</comment>
<dbReference type="Gene3D" id="1.10.510.10">
    <property type="entry name" value="Transferase(Phosphotransferase) domain 1"/>
    <property type="match status" value="1"/>
</dbReference>
<feature type="region of interest" description="Disordered" evidence="5">
    <location>
        <begin position="325"/>
        <end position="344"/>
    </location>
</feature>
<dbReference type="SUPFAM" id="SSF56112">
    <property type="entry name" value="Protein kinase-like (PK-like)"/>
    <property type="match status" value="1"/>
</dbReference>
<evidence type="ECO:0000256" key="1">
    <source>
        <dbReference type="ARBA" id="ARBA00022741"/>
    </source>
</evidence>
<evidence type="ECO:0000256" key="4">
    <source>
        <dbReference type="RuleBase" id="RU000304"/>
    </source>
</evidence>
<dbReference type="EMBL" id="JAODUO010000099">
    <property type="protein sequence ID" value="KAK2189702.1"/>
    <property type="molecule type" value="Genomic_DNA"/>
</dbReference>
<reference evidence="7" key="1">
    <citation type="journal article" date="2023" name="Mol. Biol. Evol.">
        <title>Third-Generation Sequencing Reveals the Adaptive Role of the Epigenome in Three Deep-Sea Polychaetes.</title>
        <authorList>
            <person name="Perez M."/>
            <person name="Aroh O."/>
            <person name="Sun Y."/>
            <person name="Lan Y."/>
            <person name="Juniper S.K."/>
            <person name="Young C.R."/>
            <person name="Angers B."/>
            <person name="Qian P.Y."/>
        </authorList>
    </citation>
    <scope>NUCLEOTIDE SEQUENCE</scope>
    <source>
        <tissue evidence="7">Vestimentum</tissue>
    </source>
</reference>
<dbReference type="InterPro" id="IPR008271">
    <property type="entry name" value="Ser/Thr_kinase_AS"/>
</dbReference>